<feature type="transmembrane region" description="Helical" evidence="1">
    <location>
        <begin position="92"/>
        <end position="115"/>
    </location>
</feature>
<protein>
    <submittedName>
        <fullName evidence="2">Uncharacterized protein</fullName>
    </submittedName>
</protein>
<comment type="caution">
    <text evidence="2">The sequence shown here is derived from an EMBL/GenBank/DDBJ whole genome shotgun (WGS) entry which is preliminary data.</text>
</comment>
<gene>
    <name evidence="2" type="ORF">JNB19_13350</name>
</gene>
<sequence length="134" mass="15618">MMDVLYYYIYLFYAKVMPDDYPHLNTVWALGVTSAFIINGMIDIPLAYFFNCYLSTIQKVIIMIIVMTLFYLKYDRSGKGIRIVKKEKPKFFGSNTASIILTILFFLIGMLFLFFKADVVREILEKKKATTSPM</sequence>
<keyword evidence="1" id="KW-1133">Transmembrane helix</keyword>
<accession>A0ABS1YZ78</accession>
<feature type="transmembrane region" description="Helical" evidence="1">
    <location>
        <begin position="48"/>
        <end position="72"/>
    </location>
</feature>
<name>A0ABS1YZ78_9FLAO</name>
<dbReference type="Proteomes" id="UP000603506">
    <property type="component" value="Unassembled WGS sequence"/>
</dbReference>
<keyword evidence="3" id="KW-1185">Reference proteome</keyword>
<keyword evidence="1" id="KW-0812">Transmembrane</keyword>
<evidence type="ECO:0000256" key="1">
    <source>
        <dbReference type="SAM" id="Phobius"/>
    </source>
</evidence>
<feature type="transmembrane region" description="Helical" evidence="1">
    <location>
        <begin position="21"/>
        <end position="42"/>
    </location>
</feature>
<organism evidence="2 3">
    <name type="scientific">Capnocytophaga genosp. AHN8471</name>
    <dbReference type="NCBI Taxonomy" id="327574"/>
    <lineage>
        <taxon>Bacteria</taxon>
        <taxon>Pseudomonadati</taxon>
        <taxon>Bacteroidota</taxon>
        <taxon>Flavobacteriia</taxon>
        <taxon>Flavobacteriales</taxon>
        <taxon>Flavobacteriaceae</taxon>
        <taxon>Capnocytophaga</taxon>
    </lineage>
</organism>
<dbReference type="EMBL" id="JAEUAH010000025">
    <property type="protein sequence ID" value="MBM0651720.1"/>
    <property type="molecule type" value="Genomic_DNA"/>
</dbReference>
<proteinExistence type="predicted"/>
<keyword evidence="1" id="KW-0472">Membrane</keyword>
<dbReference type="RefSeq" id="WP_203095011.1">
    <property type="nucleotide sequence ID" value="NZ_JAESPH010000034.1"/>
</dbReference>
<reference evidence="2 3" key="1">
    <citation type="submission" date="2021-01" db="EMBL/GenBank/DDBJ databases">
        <title>Evidence that Capnocytophaga endodontalis is a later homotypic synonym for Capnocytophaga genospecies AHN8471, and request for opinion on proposed recognition of strain AHN8471 as type strain of the species.</title>
        <authorList>
            <person name="Nicholson A.C."/>
            <person name="Hopper C.L."/>
            <person name="Gulvik C.A."/>
            <person name="Mcquiston J.R."/>
            <person name="Lau E.F."/>
        </authorList>
    </citation>
    <scope>NUCLEOTIDE SEQUENCE [LARGE SCALE GENOMIC DNA]</scope>
    <source>
        <strain evidence="2 3">AHN9576</strain>
    </source>
</reference>
<evidence type="ECO:0000313" key="3">
    <source>
        <dbReference type="Proteomes" id="UP000603506"/>
    </source>
</evidence>
<evidence type="ECO:0000313" key="2">
    <source>
        <dbReference type="EMBL" id="MBM0651720.1"/>
    </source>
</evidence>